<dbReference type="EMBL" id="JABTDW010000001">
    <property type="protein sequence ID" value="NSB14145.1"/>
    <property type="molecule type" value="Genomic_DNA"/>
</dbReference>
<protein>
    <submittedName>
        <fullName evidence="5">Bifunctional isochorismate lyase/aryl carrier protein</fullName>
        <ecNumber evidence="5">3.3.2.1</ecNumber>
    </submittedName>
</protein>
<dbReference type="InterPro" id="IPR016291">
    <property type="entry name" value="Isochorismatase"/>
</dbReference>
<reference evidence="4" key="1">
    <citation type="submission" date="2020-05" db="EMBL/GenBank/DDBJ databases">
        <authorList>
            <person name="Brown S."/>
            <person name="Huntemann M."/>
            <person name="Clum A."/>
            <person name="Spunde A."/>
            <person name="Palaniappan K."/>
            <person name="Ritter S."/>
            <person name="Mikhailova N."/>
            <person name="Chen I.-M."/>
            <person name="Stamatis D."/>
            <person name="Reddy T."/>
            <person name="O'Malley R."/>
            <person name="Daum C."/>
            <person name="Shapiro N."/>
            <person name="Ivanova N."/>
            <person name="Kyrpides N."/>
            <person name="Woyke T."/>
        </authorList>
    </citation>
    <scope>NUCLEOTIDE SEQUENCE</scope>
    <source>
        <strain evidence="4">DJ080</strain>
    </source>
</reference>
<evidence type="ECO:0000313" key="5">
    <source>
        <dbReference type="EMBL" id="NSB14145.1"/>
    </source>
</evidence>
<dbReference type="SUPFAM" id="SSF52499">
    <property type="entry name" value="Isochorismatase-like hydrolases"/>
    <property type="match status" value="1"/>
</dbReference>
<dbReference type="PANTHER" id="PTHR43540:SF3">
    <property type="entry name" value="ENTEROBACTIN SYNTHASE COMPONENT B"/>
    <property type="match status" value="1"/>
</dbReference>
<evidence type="ECO:0000256" key="2">
    <source>
        <dbReference type="ARBA" id="ARBA00022801"/>
    </source>
</evidence>
<reference evidence="5" key="2">
    <citation type="submission" date="2020-06" db="EMBL/GenBank/DDBJ databases">
        <title>Genomic insights into acetone-butanol-ethanol (ABE) fermentation by sequencing solventogenic clostridia strains.</title>
        <authorList>
            <person name="Brown S."/>
        </authorList>
    </citation>
    <scope>NUCLEOTIDE SEQUENCE</scope>
    <source>
        <strain evidence="5">DJ123</strain>
    </source>
</reference>
<comment type="similarity">
    <text evidence="1">Belongs to the isochorismatase family.</text>
</comment>
<dbReference type="InterPro" id="IPR000868">
    <property type="entry name" value="Isochorismatase-like_dom"/>
</dbReference>
<dbReference type="EC" id="3.3.2.1" evidence="5"/>
<dbReference type="InterPro" id="IPR036380">
    <property type="entry name" value="Isochorismatase-like_sf"/>
</dbReference>
<comment type="caution">
    <text evidence="5">The sequence shown here is derived from an EMBL/GenBank/DDBJ whole genome shotgun (WGS) entry which is preliminary data.</text>
</comment>
<dbReference type="Pfam" id="PF00857">
    <property type="entry name" value="Isochorismatase"/>
    <property type="match status" value="1"/>
</dbReference>
<organism evidence="5 6">
    <name type="scientific">Clostridium beijerinckii</name>
    <name type="common">Clostridium MP</name>
    <dbReference type="NCBI Taxonomy" id="1520"/>
    <lineage>
        <taxon>Bacteria</taxon>
        <taxon>Bacillati</taxon>
        <taxon>Bacillota</taxon>
        <taxon>Clostridia</taxon>
        <taxon>Eubacteriales</taxon>
        <taxon>Clostridiaceae</taxon>
        <taxon>Clostridium</taxon>
    </lineage>
</organism>
<feature type="domain" description="Isochorismatase-like" evidence="3">
    <location>
        <begin position="32"/>
        <end position="204"/>
    </location>
</feature>
<evidence type="ECO:0000313" key="6">
    <source>
        <dbReference type="Proteomes" id="UP000822184"/>
    </source>
</evidence>
<dbReference type="PRINTS" id="PR01398">
    <property type="entry name" value="ISCHRISMTASE"/>
</dbReference>
<gene>
    <name evidence="4" type="ORF">B0H41_000459</name>
    <name evidence="5" type="ORF">BCD95_002404</name>
</gene>
<dbReference type="AlphaFoldDB" id="A0AAE5H3H2"/>
<proteinExistence type="inferred from homology"/>
<sequence>MGIKKIKEYNLPVTEELPQNKVPWELNKNDAILLIHDMQQYFLDAYDSKNSLYKTLVQNIKYLKEFCIRNNIPVIYSAQPKGQTDEQRGLLLDFWGKGIPQEGASKEIVEQLQPDKNDFIITKWRYSAFENTDLYEIIKQLNKSQLIICGVYAHIGCLSTTITAFSRGIKPFFVADAMGDFSREKHLMALEYVSQLAGKVVTIRDIVGKDEEKRSKRDAMSEHCHMEGLLV</sequence>
<evidence type="ECO:0000256" key="1">
    <source>
        <dbReference type="ARBA" id="ARBA00006336"/>
    </source>
</evidence>
<dbReference type="InterPro" id="IPR050272">
    <property type="entry name" value="Isochorismatase-like_hydrls"/>
</dbReference>
<evidence type="ECO:0000259" key="3">
    <source>
        <dbReference type="Pfam" id="PF00857"/>
    </source>
</evidence>
<accession>A0AAE5H3H2</accession>
<dbReference type="GO" id="GO:0016829">
    <property type="term" value="F:lyase activity"/>
    <property type="evidence" value="ECO:0007669"/>
    <property type="project" value="UniProtKB-KW"/>
</dbReference>
<dbReference type="GO" id="GO:0008908">
    <property type="term" value="F:isochorismatase activity"/>
    <property type="evidence" value="ECO:0007669"/>
    <property type="project" value="UniProtKB-EC"/>
</dbReference>
<dbReference type="Proteomes" id="UP001193748">
    <property type="component" value="Unassembled WGS sequence"/>
</dbReference>
<evidence type="ECO:0000313" key="4">
    <source>
        <dbReference type="EMBL" id="NRT86780.1"/>
    </source>
</evidence>
<keyword evidence="5" id="KW-0456">Lyase</keyword>
<name>A0AAE5H3H2_CLOBE</name>
<dbReference type="EMBL" id="JABSWW010000001">
    <property type="protein sequence ID" value="NRT86780.1"/>
    <property type="molecule type" value="Genomic_DNA"/>
</dbReference>
<dbReference type="RefSeq" id="WP_023973761.1">
    <property type="nucleotide sequence ID" value="NZ_JABSWW010000001.1"/>
</dbReference>
<dbReference type="Proteomes" id="UP000822184">
    <property type="component" value="Unassembled WGS sequence"/>
</dbReference>
<dbReference type="PIRSF" id="PIRSF001111">
    <property type="entry name" value="Isochorismatase"/>
    <property type="match status" value="1"/>
</dbReference>
<dbReference type="PANTHER" id="PTHR43540">
    <property type="entry name" value="PEROXYUREIDOACRYLATE/UREIDOACRYLATE AMIDOHYDROLASE-RELATED"/>
    <property type="match status" value="1"/>
</dbReference>
<reference evidence="4" key="3">
    <citation type="journal article" date="2022" name="Nat. Biotechnol.">
        <title>Carbon-negative production of acetone and isopropanol by gas fermentation at industrial pilot scale.</title>
        <authorList>
            <person name="Liew F.E."/>
            <person name="Nogle R."/>
            <person name="Abdalla T."/>
            <person name="Rasor B.J."/>
            <person name="Canter C."/>
            <person name="Jensen R.O."/>
            <person name="Wang L."/>
            <person name="Strutz J."/>
            <person name="Chirania P."/>
            <person name="De Tissera S."/>
            <person name="Mueller A.P."/>
            <person name="Ruan Z."/>
            <person name="Gao A."/>
            <person name="Tran L."/>
            <person name="Engle N.L."/>
            <person name="Bromley J.C."/>
            <person name="Daniell J."/>
            <person name="Conrado R."/>
            <person name="Tschaplinski T.J."/>
            <person name="Giannone R.J."/>
            <person name="Hettich R.L."/>
            <person name="Karim A.S."/>
            <person name="Simpson S.D."/>
            <person name="Brown S.D."/>
            <person name="Leang C."/>
            <person name="Jewett M.C."/>
            <person name="Kopke M."/>
        </authorList>
    </citation>
    <scope>NUCLEOTIDE SEQUENCE</scope>
    <source>
        <strain evidence="4">DJ080</strain>
    </source>
</reference>
<keyword evidence="2 5" id="KW-0378">Hydrolase</keyword>
<dbReference type="Gene3D" id="3.40.50.850">
    <property type="entry name" value="Isochorismatase-like"/>
    <property type="match status" value="1"/>
</dbReference>